<keyword evidence="4" id="KW-1185">Reference proteome</keyword>
<dbReference type="RefSeq" id="WP_135476200.1">
    <property type="nucleotide sequence ID" value="NZ_SIJK02000002.1"/>
</dbReference>
<evidence type="ECO:0000259" key="2">
    <source>
        <dbReference type="Pfam" id="PF12770"/>
    </source>
</evidence>
<feature type="transmembrane region" description="Helical" evidence="1">
    <location>
        <begin position="451"/>
        <end position="472"/>
    </location>
</feature>
<accession>A0ABS4D4V2</accession>
<organism evidence="3 4">
    <name type="scientific">Candidatus Chloroploca mongolica</name>
    <dbReference type="NCBI Taxonomy" id="2528176"/>
    <lineage>
        <taxon>Bacteria</taxon>
        <taxon>Bacillati</taxon>
        <taxon>Chloroflexota</taxon>
        <taxon>Chloroflexia</taxon>
        <taxon>Chloroflexales</taxon>
        <taxon>Chloroflexineae</taxon>
        <taxon>Oscillochloridaceae</taxon>
        <taxon>Candidatus Chloroploca</taxon>
    </lineage>
</organism>
<comment type="caution">
    <text evidence="3">The sequence shown here is derived from an EMBL/GenBank/DDBJ whole genome shotgun (WGS) entry which is preliminary data.</text>
</comment>
<dbReference type="EMBL" id="SIJK02000002">
    <property type="protein sequence ID" value="MBP1464468.1"/>
    <property type="molecule type" value="Genomic_DNA"/>
</dbReference>
<dbReference type="Proteomes" id="UP001193081">
    <property type="component" value="Unassembled WGS sequence"/>
</dbReference>
<keyword evidence="1" id="KW-1133">Transmembrane helix</keyword>
<dbReference type="Pfam" id="PF12770">
    <property type="entry name" value="CHAT"/>
    <property type="match status" value="1"/>
</dbReference>
<proteinExistence type="predicted"/>
<feature type="transmembrane region" description="Helical" evidence="1">
    <location>
        <begin position="420"/>
        <end position="439"/>
    </location>
</feature>
<feature type="domain" description="CHAT" evidence="2">
    <location>
        <begin position="94"/>
        <end position="374"/>
    </location>
</feature>
<dbReference type="InterPro" id="IPR024983">
    <property type="entry name" value="CHAT_dom"/>
</dbReference>
<evidence type="ECO:0000313" key="3">
    <source>
        <dbReference type="EMBL" id="MBP1464468.1"/>
    </source>
</evidence>
<keyword evidence="1" id="KW-0812">Transmembrane</keyword>
<feature type="transmembrane region" description="Helical" evidence="1">
    <location>
        <begin position="519"/>
        <end position="544"/>
    </location>
</feature>
<evidence type="ECO:0000256" key="1">
    <source>
        <dbReference type="SAM" id="Phobius"/>
    </source>
</evidence>
<evidence type="ECO:0000313" key="4">
    <source>
        <dbReference type="Proteomes" id="UP001193081"/>
    </source>
</evidence>
<feature type="transmembrane region" description="Helical" evidence="1">
    <location>
        <begin position="598"/>
        <end position="622"/>
    </location>
</feature>
<protein>
    <submittedName>
        <fullName evidence="3">CHAT domain-containing protein</fullName>
    </submittedName>
</protein>
<feature type="transmembrane region" description="Helical" evidence="1">
    <location>
        <begin position="565"/>
        <end position="592"/>
    </location>
</feature>
<feature type="transmembrane region" description="Helical" evidence="1">
    <location>
        <begin position="492"/>
        <end position="513"/>
    </location>
</feature>
<gene>
    <name evidence="3" type="ORF">EYB53_001985</name>
</gene>
<name>A0ABS4D4V2_9CHLR</name>
<keyword evidence="1" id="KW-0472">Membrane</keyword>
<sequence length="624" mass="68030">MAKPKESDVLQICIRPSSNAERYQVDVVVPGVPSLGGSFGRPKQLIDPSEVHLLRKAYEQQIQTNHLIETVRMATPEVTAVQDLLLLGRRVSRVLPEGVRQDMLNAWQHAQRRGRQLRILFETTPETSALLAVPWELMVLPMAGHGSDDFLLRDARVNLVRQMRGSGQQKMPALQLPLGVQAFVATPEEGQALESASTKRSLEQVLAGERSEHWWYGGPDTLGVLQERLRARAPQMLHLLCHGEESVTQRGRRHDLIFTHQDGFIQRVSAFELAPVLSLVPDLQVVVLQACHSGTVASATRPGSEDERGEGERRTFESIALALIRQGIPAVVAMQGEITQEAADTFVRVLYQELGQGKGLDEAIAASRIAMHTVPGAIDWSLPVVYQGSGPLEVTTWHTRLADRVEAGMREPVAVRTMRGMFIAWGLLLLSVGLIRLLLNPASIRIDRDALQAPLAAWFGVGLLGPGIIALAQRSLRKRTDLAPGMRRATLYAQWIGAYLGYGLGGLLGLYFWASLWSLGILALLPTALAHGLFIAVILVALGFSYISSRAQWRSALVIATVDPTLYSLATIALIAFAALVILSVPIILVFFLSASGIPWIFLPEPAAMLLAAGLIGMTLAVSG</sequence>
<reference evidence="3 4" key="1">
    <citation type="submission" date="2021-03" db="EMBL/GenBank/DDBJ databases">
        <authorList>
            <person name="Grouzdev D.S."/>
        </authorList>
    </citation>
    <scope>NUCLEOTIDE SEQUENCE [LARGE SCALE GENOMIC DNA]</scope>
    <source>
        <strain evidence="3 4">M50-1</strain>
    </source>
</reference>